<name>A0A0D7W4T0_9FLAO</name>
<dbReference type="InterPro" id="IPR046342">
    <property type="entry name" value="CBS_dom_sf"/>
</dbReference>
<dbReference type="PANTHER" id="PTHR43080">
    <property type="entry name" value="CBS DOMAIN-CONTAINING PROTEIN CBSX3, MITOCHONDRIAL"/>
    <property type="match status" value="1"/>
</dbReference>
<dbReference type="Gene3D" id="3.10.580.10">
    <property type="entry name" value="CBS-domain"/>
    <property type="match status" value="1"/>
</dbReference>
<evidence type="ECO:0000313" key="4">
    <source>
        <dbReference type="EMBL" id="KJD32792.1"/>
    </source>
</evidence>
<feature type="domain" description="CBS" evidence="3">
    <location>
        <begin position="85"/>
        <end position="138"/>
    </location>
</feature>
<dbReference type="PROSITE" id="PS51371">
    <property type="entry name" value="CBS"/>
    <property type="match status" value="2"/>
</dbReference>
<dbReference type="InterPro" id="IPR000644">
    <property type="entry name" value="CBS_dom"/>
</dbReference>
<evidence type="ECO:0000256" key="1">
    <source>
        <dbReference type="ARBA" id="ARBA00023122"/>
    </source>
</evidence>
<dbReference type="SUPFAM" id="SSF54631">
    <property type="entry name" value="CBS-domain pair"/>
    <property type="match status" value="1"/>
</dbReference>
<comment type="caution">
    <text evidence="4">The sequence shown here is derived from an EMBL/GenBank/DDBJ whole genome shotgun (WGS) entry which is preliminary data.</text>
</comment>
<organism evidence="4 5">
    <name type="scientific">Neotamlana sedimentorum</name>
    <dbReference type="NCBI Taxonomy" id="1435349"/>
    <lineage>
        <taxon>Bacteria</taxon>
        <taxon>Pseudomonadati</taxon>
        <taxon>Bacteroidota</taxon>
        <taxon>Flavobacteriia</taxon>
        <taxon>Flavobacteriales</taxon>
        <taxon>Flavobacteriaceae</taxon>
        <taxon>Neotamlana</taxon>
    </lineage>
</organism>
<reference evidence="4 5" key="1">
    <citation type="submission" date="2014-11" db="EMBL/GenBank/DDBJ databases">
        <title>Tamlana sedimentorum sp. nov., isolated from shallow sand sediments of the Sea of Japan.</title>
        <authorList>
            <person name="Romanenko L.A."/>
        </authorList>
    </citation>
    <scope>NUCLEOTIDE SEQUENCE [LARGE SCALE GENOMIC DNA]</scope>
    <source>
        <strain evidence="4 5">JCM 19808</strain>
    </source>
</reference>
<proteinExistence type="predicted"/>
<dbReference type="PANTHER" id="PTHR43080:SF2">
    <property type="entry name" value="CBS DOMAIN-CONTAINING PROTEIN"/>
    <property type="match status" value="1"/>
</dbReference>
<keyword evidence="1 2" id="KW-0129">CBS domain</keyword>
<evidence type="ECO:0000313" key="5">
    <source>
        <dbReference type="Proteomes" id="UP000032578"/>
    </source>
</evidence>
<dbReference type="EMBL" id="JTDW01000016">
    <property type="protein sequence ID" value="KJD32792.1"/>
    <property type="molecule type" value="Genomic_DNA"/>
</dbReference>
<dbReference type="SMART" id="SM00116">
    <property type="entry name" value="CBS"/>
    <property type="match status" value="2"/>
</dbReference>
<keyword evidence="5" id="KW-1185">Reference proteome</keyword>
<dbReference type="CDD" id="cd04584">
    <property type="entry name" value="CBS_pair_AcuB_like"/>
    <property type="match status" value="1"/>
</dbReference>
<dbReference type="Pfam" id="PF00571">
    <property type="entry name" value="CBS"/>
    <property type="match status" value="2"/>
</dbReference>
<sequence length="138" mass="15736">MIRKVPVSMLMTTPVITLHKEDSLEKADMLFKKHHIRHIPIVEGNRVIGMLSYTDLQRLSFCDYNLAGNNEIDAMVYNMSINQVMKENIVTISAASSVKEAAEIFSREEFHALPVIKYNKLIGIITTTDLIKLLLNQF</sequence>
<dbReference type="Proteomes" id="UP000032578">
    <property type="component" value="Unassembled WGS sequence"/>
</dbReference>
<dbReference type="InterPro" id="IPR051257">
    <property type="entry name" value="Diverse_CBS-Domain"/>
</dbReference>
<evidence type="ECO:0000259" key="3">
    <source>
        <dbReference type="PROSITE" id="PS51371"/>
    </source>
</evidence>
<dbReference type="OrthoDB" id="1119899at2"/>
<dbReference type="RefSeq" id="WP_044633801.1">
    <property type="nucleotide sequence ID" value="NZ_JTDW01000016.1"/>
</dbReference>
<dbReference type="STRING" id="1435349.PW52_15040"/>
<accession>A0A0D7W4T0</accession>
<evidence type="ECO:0000256" key="2">
    <source>
        <dbReference type="PROSITE-ProRule" id="PRU00703"/>
    </source>
</evidence>
<protein>
    <submittedName>
        <fullName evidence="4">CBS domain protein</fullName>
    </submittedName>
</protein>
<dbReference type="PATRIC" id="fig|1435349.4.peg.1033"/>
<feature type="domain" description="CBS" evidence="3">
    <location>
        <begin position="11"/>
        <end position="68"/>
    </location>
</feature>
<gene>
    <name evidence="4" type="ORF">PW52_15040</name>
</gene>
<dbReference type="AlphaFoldDB" id="A0A0D7W4T0"/>